<comment type="caution">
    <text evidence="1">The sequence shown here is derived from an EMBL/GenBank/DDBJ whole genome shotgun (WGS) entry which is preliminary data.</text>
</comment>
<name>A0A829QGP4_9MYCO</name>
<gene>
    <name evidence="1" type="ORF">I542_1866</name>
</gene>
<dbReference type="AlphaFoldDB" id="A0A829QGP4"/>
<dbReference type="SUPFAM" id="SSF47240">
    <property type="entry name" value="Ferritin-like"/>
    <property type="match status" value="1"/>
</dbReference>
<dbReference type="InterPro" id="IPR012348">
    <property type="entry name" value="RNR-like"/>
</dbReference>
<evidence type="ECO:0000313" key="1">
    <source>
        <dbReference type="EMBL" id="EUA61723.1"/>
    </source>
</evidence>
<dbReference type="InterPro" id="IPR009078">
    <property type="entry name" value="Ferritin-like_SF"/>
</dbReference>
<evidence type="ECO:0000313" key="2">
    <source>
        <dbReference type="Proteomes" id="UP000021210"/>
    </source>
</evidence>
<dbReference type="Gene3D" id="1.10.620.20">
    <property type="entry name" value="Ribonucleotide Reductase, subunit A"/>
    <property type="match status" value="1"/>
</dbReference>
<organism evidence="1 2">
    <name type="scientific">Mycobacteroides abscessus 1948</name>
    <dbReference type="NCBI Taxonomy" id="1299323"/>
    <lineage>
        <taxon>Bacteria</taxon>
        <taxon>Bacillati</taxon>
        <taxon>Actinomycetota</taxon>
        <taxon>Actinomycetes</taxon>
        <taxon>Mycobacteriales</taxon>
        <taxon>Mycobacteriaceae</taxon>
        <taxon>Mycobacteroides</taxon>
        <taxon>Mycobacteroides abscessus</taxon>
    </lineage>
</organism>
<reference evidence="1 2" key="1">
    <citation type="submission" date="2013-12" db="EMBL/GenBank/DDBJ databases">
        <authorList>
            <person name="Zelazny A."/>
            <person name="Olivier K."/>
            <person name="Holland S."/>
            <person name="Lenaerts A."/>
            <person name="Ordway D."/>
            <person name="DeGroote M.A."/>
            <person name="Parker T."/>
            <person name="Sizemore C."/>
            <person name="Tallon L.J."/>
            <person name="Sadzewicz L.K."/>
            <person name="Sengamalay N."/>
            <person name="Fraser C.M."/>
            <person name="Hine E."/>
            <person name="Shefchek K.A."/>
            <person name="Das S.P."/>
            <person name="Tettelin H."/>
        </authorList>
    </citation>
    <scope>NUCLEOTIDE SEQUENCE [LARGE SCALE GENOMIC DNA]</scope>
    <source>
        <strain evidence="1 2">1948</strain>
    </source>
</reference>
<dbReference type="EMBL" id="JAOH01000002">
    <property type="protein sequence ID" value="EUA61723.1"/>
    <property type="molecule type" value="Genomic_DNA"/>
</dbReference>
<accession>A0A829QGP4</accession>
<proteinExistence type="predicted"/>
<evidence type="ECO:0008006" key="3">
    <source>
        <dbReference type="Google" id="ProtNLM"/>
    </source>
</evidence>
<protein>
    <recommendedName>
        <fullName evidence="3">Reductase</fullName>
    </recommendedName>
</protein>
<dbReference type="GO" id="GO:0016491">
    <property type="term" value="F:oxidoreductase activity"/>
    <property type="evidence" value="ECO:0007669"/>
    <property type="project" value="InterPro"/>
</dbReference>
<sequence>MTAVLPDELTRDNTKDIAKNDEFFENVLGKIKARQWTLADFDWDKPGADTINPEQFDDLKQFMSDLVWIEHIGGRMMGTLGITAPNDTLREIYSYFHAEEQRHANAEIALMRRWGMLAEGEIPPQSGDIKALLQALRGFDNLGDRRLPFVYMATVIPFFEVGLDGAVLKFLSGEVEDPLFHEVFAKINSDESRHLAIGFAVMDMLGTRKFSRMLVEDVAPLLKPVTIVRAVGLANPHVIRFAGFLTRVGDAMRNMGIDTILIQRAFDRYAESGGRKSSNARRLPIFRVLRYPIVNSTYFTDFDHPLHKVGRAVNKFNDKVPYRKKIKTPTWTNDLTAQTRCLDHR</sequence>
<dbReference type="Proteomes" id="UP000021210">
    <property type="component" value="Unassembled WGS sequence"/>
</dbReference>